<comment type="caution">
    <text evidence="1">The sequence shown here is derived from an EMBL/GenBank/DDBJ whole genome shotgun (WGS) entry which is preliminary data.</text>
</comment>
<keyword evidence="2" id="KW-1185">Reference proteome</keyword>
<evidence type="ECO:0000313" key="2">
    <source>
        <dbReference type="Proteomes" id="UP000295601"/>
    </source>
</evidence>
<dbReference type="RefSeq" id="WP_133617240.1">
    <property type="nucleotide sequence ID" value="NZ_SNYA01000006.1"/>
</dbReference>
<reference evidence="1 2" key="1">
    <citation type="submission" date="2019-03" db="EMBL/GenBank/DDBJ databases">
        <title>Genomic analyses of the natural microbiome of Caenorhabditis elegans.</title>
        <authorList>
            <person name="Samuel B."/>
        </authorList>
    </citation>
    <scope>NUCLEOTIDE SEQUENCE [LARGE SCALE GENOMIC DNA]</scope>
    <source>
        <strain evidence="1 2">JUb18</strain>
    </source>
</reference>
<evidence type="ECO:0000313" key="1">
    <source>
        <dbReference type="EMBL" id="TDP90847.1"/>
    </source>
</evidence>
<name>A0A4R6RWJ1_9MICO</name>
<organism evidence="1 2">
    <name type="scientific">Leucobacter luti</name>
    <dbReference type="NCBI Taxonomy" id="340320"/>
    <lineage>
        <taxon>Bacteria</taxon>
        <taxon>Bacillati</taxon>
        <taxon>Actinomycetota</taxon>
        <taxon>Actinomycetes</taxon>
        <taxon>Micrococcales</taxon>
        <taxon>Microbacteriaceae</taxon>
        <taxon>Leucobacter</taxon>
    </lineage>
</organism>
<dbReference type="AlphaFoldDB" id="A0A4R6RWJ1"/>
<gene>
    <name evidence="1" type="ORF">EDF62_2501</name>
</gene>
<accession>A0A4R6RWJ1</accession>
<dbReference type="Proteomes" id="UP000295601">
    <property type="component" value="Unassembled WGS sequence"/>
</dbReference>
<proteinExistence type="predicted"/>
<dbReference type="EMBL" id="SNYA01000006">
    <property type="protein sequence ID" value="TDP90847.1"/>
    <property type="molecule type" value="Genomic_DNA"/>
</dbReference>
<dbReference type="OrthoDB" id="9700at55968"/>
<sequence length="80" mass="8745">MAGRSPESGTRFEQWIVSDESLLPHQFPRTVVILHTEATNPGLVELPVVSPSPNNERLSDKTLRSLEWPSLPVAAPDVSG</sequence>
<protein>
    <submittedName>
        <fullName evidence="1">Uncharacterized protein</fullName>
    </submittedName>
</protein>